<name>A0AAN4ZD11_9BILA</name>
<evidence type="ECO:0000313" key="2">
    <source>
        <dbReference type="Proteomes" id="UP001328107"/>
    </source>
</evidence>
<organism evidence="1 2">
    <name type="scientific">Pristionchus mayeri</name>
    <dbReference type="NCBI Taxonomy" id="1317129"/>
    <lineage>
        <taxon>Eukaryota</taxon>
        <taxon>Metazoa</taxon>
        <taxon>Ecdysozoa</taxon>
        <taxon>Nematoda</taxon>
        <taxon>Chromadorea</taxon>
        <taxon>Rhabditida</taxon>
        <taxon>Rhabditina</taxon>
        <taxon>Diplogasteromorpha</taxon>
        <taxon>Diplogasteroidea</taxon>
        <taxon>Neodiplogasteridae</taxon>
        <taxon>Pristionchus</taxon>
    </lineage>
</organism>
<sequence>MVYTQPLSSRKFLAAGFALEQPIFPRTAFVLLDSICSSSLGVYLYSSSYQSSIACSSSNISSSSSLISFLISIRPLIVPSTLLQSLFCSGVSSSSIASPLALFIKLTNNDEE</sequence>
<protein>
    <submittedName>
        <fullName evidence="1">Uncharacterized protein</fullName>
    </submittedName>
</protein>
<comment type="caution">
    <text evidence="1">The sequence shown here is derived from an EMBL/GenBank/DDBJ whole genome shotgun (WGS) entry which is preliminary data.</text>
</comment>
<proteinExistence type="predicted"/>
<evidence type="ECO:0000313" key="1">
    <source>
        <dbReference type="EMBL" id="GMR38918.1"/>
    </source>
</evidence>
<dbReference type="Proteomes" id="UP001328107">
    <property type="component" value="Unassembled WGS sequence"/>
</dbReference>
<accession>A0AAN4ZD11</accession>
<reference evidence="2" key="1">
    <citation type="submission" date="2022-10" db="EMBL/GenBank/DDBJ databases">
        <title>Genome assembly of Pristionchus species.</title>
        <authorList>
            <person name="Yoshida K."/>
            <person name="Sommer R.J."/>
        </authorList>
    </citation>
    <scope>NUCLEOTIDE SEQUENCE [LARGE SCALE GENOMIC DNA]</scope>
    <source>
        <strain evidence="2">RS5460</strain>
    </source>
</reference>
<gene>
    <name evidence="1" type="ORF">PMAYCL1PPCAC_09113</name>
</gene>
<dbReference type="EMBL" id="BTRK01000002">
    <property type="protein sequence ID" value="GMR38918.1"/>
    <property type="molecule type" value="Genomic_DNA"/>
</dbReference>
<keyword evidence="2" id="KW-1185">Reference proteome</keyword>
<dbReference type="AlphaFoldDB" id="A0AAN4ZD11"/>